<dbReference type="Proteomes" id="UP001259982">
    <property type="component" value="Unassembled WGS sequence"/>
</dbReference>
<feature type="domain" description="Polyketide synthase-like methyltransferase" evidence="4">
    <location>
        <begin position="1"/>
        <end position="267"/>
    </location>
</feature>
<dbReference type="GO" id="GO:0008168">
    <property type="term" value="F:methyltransferase activity"/>
    <property type="evidence" value="ECO:0007669"/>
    <property type="project" value="UniProtKB-KW"/>
</dbReference>
<dbReference type="InterPro" id="IPR020803">
    <property type="entry name" value="MeTfrase_dom"/>
</dbReference>
<dbReference type="InterPro" id="IPR013216">
    <property type="entry name" value="Methyltransf_11"/>
</dbReference>
<organism evidence="5 6">
    <name type="scientific">Spectribacter acetivorans</name>
    <dbReference type="NCBI Taxonomy" id="3075603"/>
    <lineage>
        <taxon>Bacteria</taxon>
        <taxon>Pseudomonadati</taxon>
        <taxon>Pseudomonadota</taxon>
        <taxon>Gammaproteobacteria</taxon>
        <taxon>Salinisphaerales</taxon>
        <taxon>Salinisphaeraceae</taxon>
        <taxon>Spectribacter</taxon>
    </lineage>
</organism>
<reference evidence="5 6" key="1">
    <citation type="submission" date="2023-09" db="EMBL/GenBank/DDBJ databases">
        <authorList>
            <person name="Rey-Velasco X."/>
        </authorList>
    </citation>
    <scope>NUCLEOTIDE SEQUENCE [LARGE SCALE GENOMIC DNA]</scope>
    <source>
        <strain evidence="5 6">P385</strain>
    </source>
</reference>
<dbReference type="SMART" id="SM00828">
    <property type="entry name" value="PKS_MT"/>
    <property type="match status" value="1"/>
</dbReference>
<evidence type="ECO:0000313" key="6">
    <source>
        <dbReference type="Proteomes" id="UP001259982"/>
    </source>
</evidence>
<evidence type="ECO:0000256" key="1">
    <source>
        <dbReference type="ARBA" id="ARBA00022603"/>
    </source>
</evidence>
<dbReference type="Gene3D" id="3.40.50.150">
    <property type="entry name" value="Vaccinia Virus protein VP39"/>
    <property type="match status" value="1"/>
</dbReference>
<proteinExistence type="predicted"/>
<keyword evidence="6" id="KW-1185">Reference proteome</keyword>
<sequence>MTLPVPDSASGARRAVAAYYRQTQWQYYGLWSGRGTLALHYGYWEEGVRTHAQSLARLNAVLADRAGIGTGDRVLDAGCGWGGSSIWLARERGARCTGVTLERHQARIGRTMAAKRGVAGQVDFALADFTGLPFADASFDVVWAVESVCHATDKSVFLAEAARVLRPGGRLILSDFFRAEAAMDDRREALLHAWVSQWVVPDLAELEGFGESAREAGFGDVVADDVTDRIRPAARRLYRTGLLTAPLAGLFRLLRLHNDYHHANWLSSLRQYRALQAGAWRYGIVSARKAGA</sequence>
<dbReference type="EMBL" id="JAVRHY010000001">
    <property type="protein sequence ID" value="MDT0616881.1"/>
    <property type="molecule type" value="Genomic_DNA"/>
</dbReference>
<dbReference type="InterPro" id="IPR050447">
    <property type="entry name" value="Erg6_SMT_methyltransf"/>
</dbReference>
<dbReference type="GO" id="GO:0032259">
    <property type="term" value="P:methylation"/>
    <property type="evidence" value="ECO:0007669"/>
    <property type="project" value="UniProtKB-KW"/>
</dbReference>
<dbReference type="SUPFAM" id="SSF53335">
    <property type="entry name" value="S-adenosyl-L-methionine-dependent methyltransferases"/>
    <property type="match status" value="1"/>
</dbReference>
<comment type="caution">
    <text evidence="5">The sequence shown here is derived from an EMBL/GenBank/DDBJ whole genome shotgun (WGS) entry which is preliminary data.</text>
</comment>
<dbReference type="Pfam" id="PF08241">
    <property type="entry name" value="Methyltransf_11"/>
    <property type="match status" value="1"/>
</dbReference>
<gene>
    <name evidence="5" type="ORF">RM531_00195</name>
</gene>
<accession>A0ABU3B351</accession>
<evidence type="ECO:0000259" key="4">
    <source>
        <dbReference type="SMART" id="SM00828"/>
    </source>
</evidence>
<protein>
    <submittedName>
        <fullName evidence="5">Methyltransferase domain-containing protein</fullName>
    </submittedName>
</protein>
<keyword evidence="1 5" id="KW-0489">Methyltransferase</keyword>
<dbReference type="RefSeq" id="WP_311656382.1">
    <property type="nucleotide sequence ID" value="NZ_JAVRHY010000001.1"/>
</dbReference>
<keyword evidence="3" id="KW-0949">S-adenosyl-L-methionine</keyword>
<dbReference type="PANTHER" id="PTHR44068">
    <property type="entry name" value="ZGC:194242"/>
    <property type="match status" value="1"/>
</dbReference>
<evidence type="ECO:0000256" key="2">
    <source>
        <dbReference type="ARBA" id="ARBA00022679"/>
    </source>
</evidence>
<dbReference type="CDD" id="cd02440">
    <property type="entry name" value="AdoMet_MTases"/>
    <property type="match status" value="1"/>
</dbReference>
<keyword evidence="2" id="KW-0808">Transferase</keyword>
<evidence type="ECO:0000313" key="5">
    <source>
        <dbReference type="EMBL" id="MDT0616881.1"/>
    </source>
</evidence>
<evidence type="ECO:0000256" key="3">
    <source>
        <dbReference type="ARBA" id="ARBA00022691"/>
    </source>
</evidence>
<name>A0ABU3B351_9GAMM</name>
<dbReference type="PANTHER" id="PTHR44068:SF11">
    <property type="entry name" value="GERANYL DIPHOSPHATE 2-C-METHYLTRANSFERASE"/>
    <property type="match status" value="1"/>
</dbReference>
<dbReference type="InterPro" id="IPR029063">
    <property type="entry name" value="SAM-dependent_MTases_sf"/>
</dbReference>